<dbReference type="AlphaFoldDB" id="A0A9J6PME8"/>
<organism evidence="1 2">
    <name type="scientific">Winslowiella arboricola</name>
    <dbReference type="NCBI Taxonomy" id="2978220"/>
    <lineage>
        <taxon>Bacteria</taxon>
        <taxon>Pseudomonadati</taxon>
        <taxon>Pseudomonadota</taxon>
        <taxon>Gammaproteobacteria</taxon>
        <taxon>Enterobacterales</taxon>
        <taxon>Erwiniaceae</taxon>
        <taxon>Winslowiella</taxon>
    </lineage>
</organism>
<comment type="caution">
    <text evidence="1">The sequence shown here is derived from an EMBL/GenBank/DDBJ whole genome shotgun (WGS) entry which is preliminary data.</text>
</comment>
<evidence type="ECO:0000313" key="2">
    <source>
        <dbReference type="Proteomes" id="UP001064262"/>
    </source>
</evidence>
<sequence length="96" mass="10277">MFGLVAAFTLFAADVAAAKSSALSDSQIRQQIIEDSIASYSGSCACPFNQARNGSSCGKRSAWSRQGGAAPICYKNEVTKEMVNEWREQHAQQGQG</sequence>
<evidence type="ECO:0000313" key="1">
    <source>
        <dbReference type="EMBL" id="MCU5779489.1"/>
    </source>
</evidence>
<protein>
    <submittedName>
        <fullName evidence="1">Uncharacterized protein</fullName>
    </submittedName>
</protein>
<dbReference type="EMBL" id="JAODIM010000043">
    <property type="protein sequence ID" value="MCU5779489.1"/>
    <property type="molecule type" value="Genomic_DNA"/>
</dbReference>
<reference evidence="1" key="1">
    <citation type="submission" date="2022-09" db="EMBL/GenBank/DDBJ databases">
        <title>Winslowiella arboricola sp. nov., isolated from bleeding cankers on broadleaf hosts.</title>
        <authorList>
            <person name="Brady C."/>
            <person name="Kaur S."/>
            <person name="Crampton B."/>
            <person name="Maddock D."/>
            <person name="Arnold D."/>
            <person name="Denman S."/>
        </authorList>
    </citation>
    <scope>NUCLEOTIDE SEQUENCE</scope>
    <source>
        <strain evidence="1">BAC 15a-03b</strain>
    </source>
</reference>
<name>A0A9J6PME8_9GAMM</name>
<dbReference type="Proteomes" id="UP001064262">
    <property type="component" value="Unassembled WGS sequence"/>
</dbReference>
<proteinExistence type="predicted"/>
<keyword evidence="2" id="KW-1185">Reference proteome</keyword>
<accession>A0A9J6PME8</accession>
<gene>
    <name evidence="1" type="ORF">N5923_18560</name>
</gene>